<dbReference type="PANTHER" id="PTHR43039">
    <property type="entry name" value="ESTERASE-RELATED"/>
    <property type="match status" value="1"/>
</dbReference>
<evidence type="ECO:0000259" key="2">
    <source>
        <dbReference type="Pfam" id="PF12697"/>
    </source>
</evidence>
<dbReference type="SUPFAM" id="SSF53474">
    <property type="entry name" value="alpha/beta-Hydrolases"/>
    <property type="match status" value="1"/>
</dbReference>
<name>A0A0J1IHH9_NIACI</name>
<organism evidence="3 4">
    <name type="scientific">Niallia circulans</name>
    <name type="common">Bacillus circulans</name>
    <dbReference type="NCBI Taxonomy" id="1397"/>
    <lineage>
        <taxon>Bacteria</taxon>
        <taxon>Bacillati</taxon>
        <taxon>Bacillota</taxon>
        <taxon>Bacilli</taxon>
        <taxon>Bacillales</taxon>
        <taxon>Bacillaceae</taxon>
        <taxon>Niallia</taxon>
    </lineage>
</organism>
<accession>A0A0J1IHH9</accession>
<dbReference type="PATRIC" id="fig|1397.4.peg.1337"/>
<comment type="similarity">
    <text evidence="1">Belongs to the AB hydrolase superfamily.</text>
</comment>
<evidence type="ECO:0000256" key="1">
    <source>
        <dbReference type="ARBA" id="ARBA00008645"/>
    </source>
</evidence>
<keyword evidence="4" id="KW-1185">Reference proteome</keyword>
<dbReference type="PRINTS" id="PR00111">
    <property type="entry name" value="ABHYDROLASE"/>
</dbReference>
<protein>
    <submittedName>
        <fullName evidence="3">Sigma factor SigB regulation protein RsbQ</fullName>
    </submittedName>
</protein>
<dbReference type="OrthoDB" id="9780932at2"/>
<dbReference type="RefSeq" id="WP_047943243.1">
    <property type="nucleotide sequence ID" value="NZ_JABRVN010000019.1"/>
</dbReference>
<evidence type="ECO:0000313" key="3">
    <source>
        <dbReference type="EMBL" id="KLV25439.1"/>
    </source>
</evidence>
<dbReference type="InterPro" id="IPR029058">
    <property type="entry name" value="AB_hydrolase_fold"/>
</dbReference>
<gene>
    <name evidence="3" type="ORF">ABW02_15745</name>
</gene>
<dbReference type="Pfam" id="PF12697">
    <property type="entry name" value="Abhydrolase_6"/>
    <property type="match status" value="1"/>
</dbReference>
<dbReference type="AlphaFoldDB" id="A0A0J1IHH9"/>
<proteinExistence type="inferred from homology"/>
<evidence type="ECO:0000313" key="4">
    <source>
        <dbReference type="Proteomes" id="UP000036045"/>
    </source>
</evidence>
<reference evidence="3 4" key="1">
    <citation type="submission" date="2015-05" db="EMBL/GenBank/DDBJ databases">
        <title>Whole genome sequence and identification of bacterial endophytes from Costus igneus.</title>
        <authorList>
            <person name="Lee Y.P."/>
            <person name="Gan H.M."/>
            <person name="Eng W."/>
            <person name="Wheatley M.S."/>
            <person name="Caraballo A."/>
            <person name="Polter S."/>
            <person name="Savka M.A."/>
            <person name="Hudson A.O."/>
        </authorList>
    </citation>
    <scope>NUCLEOTIDE SEQUENCE [LARGE SCALE GENOMIC DNA]</scope>
    <source>
        <strain evidence="3 4">RIT379</strain>
    </source>
</reference>
<dbReference type="EMBL" id="LDPH01000016">
    <property type="protein sequence ID" value="KLV25439.1"/>
    <property type="molecule type" value="Genomic_DNA"/>
</dbReference>
<dbReference type="InterPro" id="IPR000073">
    <property type="entry name" value="AB_hydrolase_1"/>
</dbReference>
<dbReference type="Gene3D" id="3.40.50.1820">
    <property type="entry name" value="alpha/beta hydrolase"/>
    <property type="match status" value="1"/>
</dbReference>
<feature type="domain" description="AB hydrolase-1" evidence="2">
    <location>
        <begin position="22"/>
        <end position="259"/>
    </location>
</feature>
<sequence length="277" mass="30678">MNPSILNRNNVNVLGNGDQAMIFAPGFGCDQTVWKSVSESFESDKQIVLFDYVGMGKSDIKAFDSDKYSDLSGYVQDLLDVCSALNLKNAIFVGHSVSGMIGLLASLQHPEYFSHLIMVGPSPCYLNDLPDYFGGFEKEDLIGLIDMMDKNYIGWATIFASTVTNNPSRPDVAKELENRFCSTDPVIARKFAEACFFADSREELPKVTVPSLIMQCSEDIIAPTIVGEYLSQHVPKSRLTYMKATGHCPHMSHPEETIQLIREYLGEVPSKVVDPAL</sequence>
<dbReference type="Proteomes" id="UP000036045">
    <property type="component" value="Unassembled WGS sequence"/>
</dbReference>
<comment type="caution">
    <text evidence="3">The sequence shown here is derived from an EMBL/GenBank/DDBJ whole genome shotgun (WGS) entry which is preliminary data.</text>
</comment>